<sequence>MMLFRLVWMLALAGIRSCSCLAHENVSVCTFPPELATVRPGFEAWFYDSKVGKCSKFFSRYPDSRLGLNRFDNETQCNVKCRPDVPSLCFEKPDNGGQQGSKSMWTYNSSVSQCVRFLWSGGDAGGKNVFRSYEECLNKCQIPDLGDCAKPAKRTHCPKTDDDWYRFDNKTHTCRNLHYHECPNWEGNTFYSFERCNQRCGRFVRDKCRMPIQNMSICFTVTTRYGYNYIDQMCEEFQGCDDGGNSFPSAEMCWKTCAKNTKSPCVMPPDFRYHGFYVRYYYDIKNNKCKSAWISGKGVPGNTNLFWSMDDCESACIAKHQSRWTYESEESVTPLVEGIDGSQYIA</sequence>
<evidence type="ECO:0000313" key="6">
    <source>
        <dbReference type="EMBL" id="JAA72296.1"/>
    </source>
</evidence>
<feature type="domain" description="BPTI/Kunitz inhibitor" evidence="5">
    <location>
        <begin position="89"/>
        <end position="140"/>
    </location>
</feature>
<dbReference type="Gene3D" id="4.10.410.10">
    <property type="entry name" value="Pancreatic trypsin inhibitor Kunitz domain"/>
    <property type="match status" value="5"/>
</dbReference>
<dbReference type="PROSITE" id="PS50279">
    <property type="entry name" value="BPTI_KUNITZ_2"/>
    <property type="match status" value="5"/>
</dbReference>
<evidence type="ECO:0000259" key="5">
    <source>
        <dbReference type="PROSITE" id="PS50279"/>
    </source>
</evidence>
<feature type="domain" description="BPTI/Kunitz inhibitor" evidence="5">
    <location>
        <begin position="29"/>
        <end position="81"/>
    </location>
</feature>
<evidence type="ECO:0000256" key="3">
    <source>
        <dbReference type="ARBA" id="ARBA00023157"/>
    </source>
</evidence>
<feature type="domain" description="BPTI/Kunitz inhibitor" evidence="5">
    <location>
        <begin position="265"/>
        <end position="316"/>
    </location>
</feature>
<dbReference type="SUPFAM" id="SSF57362">
    <property type="entry name" value="BPTI-like"/>
    <property type="match status" value="5"/>
</dbReference>
<keyword evidence="3" id="KW-1015">Disulfide bond</keyword>
<feature type="signal peptide" evidence="4">
    <location>
        <begin position="1"/>
        <end position="20"/>
    </location>
</feature>
<dbReference type="InterPro" id="IPR050098">
    <property type="entry name" value="TFPI/VKTCI-like"/>
</dbReference>
<dbReference type="InterPro" id="IPR036880">
    <property type="entry name" value="Kunitz_BPTI_sf"/>
</dbReference>
<evidence type="ECO:0000256" key="2">
    <source>
        <dbReference type="ARBA" id="ARBA00022900"/>
    </source>
</evidence>
<feature type="domain" description="BPTI/Kunitz inhibitor" evidence="5">
    <location>
        <begin position="208"/>
        <end position="257"/>
    </location>
</feature>
<dbReference type="GO" id="GO:0004867">
    <property type="term" value="F:serine-type endopeptidase inhibitor activity"/>
    <property type="evidence" value="ECO:0007669"/>
    <property type="project" value="UniProtKB-KW"/>
</dbReference>
<reference evidence="6" key="1">
    <citation type="submission" date="2012-12" db="EMBL/GenBank/DDBJ databases">
        <title>Identification and characterization of a phenylalanine ammonia-lyase gene family in Isatis indigotica Fort.</title>
        <authorList>
            <person name="Liu Q."/>
            <person name="Chen J."/>
            <person name="Zhou X."/>
            <person name="Di P."/>
            <person name="Xiao Y."/>
            <person name="Xuan H."/>
            <person name="Zhang L."/>
            <person name="Chen W."/>
        </authorList>
    </citation>
    <scope>NUCLEOTIDE SEQUENCE</scope>
    <source>
        <tissue evidence="6">Salivary gland</tissue>
    </source>
</reference>
<keyword evidence="4" id="KW-0732">Signal</keyword>
<accession>A0A0K8RME7</accession>
<keyword evidence="2" id="KW-0722">Serine protease inhibitor</keyword>
<dbReference type="AlphaFoldDB" id="A0A0K8RME7"/>
<name>A0A0K8RME7_IXORI</name>
<evidence type="ECO:0000256" key="4">
    <source>
        <dbReference type="SAM" id="SignalP"/>
    </source>
</evidence>
<dbReference type="EMBL" id="GADI01001512">
    <property type="protein sequence ID" value="JAA72296.1"/>
    <property type="molecule type" value="mRNA"/>
</dbReference>
<feature type="chain" id="PRO_5005518340" evidence="4">
    <location>
        <begin position="21"/>
        <end position="346"/>
    </location>
</feature>
<proteinExistence type="evidence at transcript level"/>
<evidence type="ECO:0000256" key="1">
    <source>
        <dbReference type="ARBA" id="ARBA00022690"/>
    </source>
</evidence>
<dbReference type="Pfam" id="PF00014">
    <property type="entry name" value="Kunitz_BPTI"/>
    <property type="match status" value="4"/>
</dbReference>
<keyword evidence="1" id="KW-0646">Protease inhibitor</keyword>
<dbReference type="CDD" id="cd00109">
    <property type="entry name" value="Kunitz-type"/>
    <property type="match status" value="1"/>
</dbReference>
<feature type="domain" description="BPTI/Kunitz inhibitor" evidence="5">
    <location>
        <begin position="148"/>
        <end position="200"/>
    </location>
</feature>
<dbReference type="GO" id="GO:0005615">
    <property type="term" value="C:extracellular space"/>
    <property type="evidence" value="ECO:0007669"/>
    <property type="project" value="TreeGrafter"/>
</dbReference>
<organism evidence="6">
    <name type="scientific">Ixodes ricinus</name>
    <name type="common">Common tick</name>
    <name type="synonym">Acarus ricinus</name>
    <dbReference type="NCBI Taxonomy" id="34613"/>
    <lineage>
        <taxon>Eukaryota</taxon>
        <taxon>Metazoa</taxon>
        <taxon>Ecdysozoa</taxon>
        <taxon>Arthropoda</taxon>
        <taxon>Chelicerata</taxon>
        <taxon>Arachnida</taxon>
        <taxon>Acari</taxon>
        <taxon>Parasitiformes</taxon>
        <taxon>Ixodida</taxon>
        <taxon>Ixodoidea</taxon>
        <taxon>Ixodidae</taxon>
        <taxon>Ixodinae</taxon>
        <taxon>Ixodes</taxon>
    </lineage>
</organism>
<dbReference type="PANTHER" id="PTHR10083:SF374">
    <property type="entry name" value="BPTI_KUNITZ INHIBITOR DOMAIN-CONTAINING PROTEIN"/>
    <property type="match status" value="1"/>
</dbReference>
<dbReference type="InterPro" id="IPR002223">
    <property type="entry name" value="Kunitz_BPTI"/>
</dbReference>
<dbReference type="PANTHER" id="PTHR10083">
    <property type="entry name" value="KUNITZ-TYPE PROTEASE INHIBITOR-RELATED"/>
    <property type="match status" value="1"/>
</dbReference>
<protein>
    <submittedName>
        <fullName evidence="6">Putative salivary kunitz domain protein</fullName>
    </submittedName>
</protein>
<dbReference type="SMART" id="SM00131">
    <property type="entry name" value="KU"/>
    <property type="match status" value="4"/>
</dbReference>